<reference evidence="1 2" key="1">
    <citation type="journal article" date="2016" name="Nat. Commun.">
        <title>Extremotolerant tardigrade genome and improved radiotolerance of human cultured cells by tardigrade-unique protein.</title>
        <authorList>
            <person name="Hashimoto T."/>
            <person name="Horikawa D.D."/>
            <person name="Saito Y."/>
            <person name="Kuwahara H."/>
            <person name="Kozuka-Hata H."/>
            <person name="Shin-I T."/>
            <person name="Minakuchi Y."/>
            <person name="Ohishi K."/>
            <person name="Motoyama A."/>
            <person name="Aizu T."/>
            <person name="Enomoto A."/>
            <person name="Kondo K."/>
            <person name="Tanaka S."/>
            <person name="Hara Y."/>
            <person name="Koshikawa S."/>
            <person name="Sagara H."/>
            <person name="Miura T."/>
            <person name="Yokobori S."/>
            <person name="Miyagawa K."/>
            <person name="Suzuki Y."/>
            <person name="Kubo T."/>
            <person name="Oyama M."/>
            <person name="Kohara Y."/>
            <person name="Fujiyama A."/>
            <person name="Arakawa K."/>
            <person name="Katayama T."/>
            <person name="Toyoda A."/>
            <person name="Kunieda T."/>
        </authorList>
    </citation>
    <scope>NUCLEOTIDE SEQUENCE [LARGE SCALE GENOMIC DNA]</scope>
    <source>
        <strain evidence="1 2">YOKOZUNA-1</strain>
    </source>
</reference>
<sequence length="100" mass="11286">MMTKEGSVPECAIAASDDHKGALIICFFGLLMANAQQIPLTAVLGRLDSTEMVDDGEFDWILVLLQKMSKKQKEMRSFTRDSWIERIHTADFRPRGISIL</sequence>
<gene>
    <name evidence="1" type="primary">RvY_07443-1</name>
    <name evidence="1" type="synonym">RvY_07443.1</name>
    <name evidence="1" type="ORF">RvY_07443</name>
</gene>
<name>A0A1D1V4S1_RAMVA</name>
<keyword evidence="2" id="KW-1185">Reference proteome</keyword>
<dbReference type="Proteomes" id="UP000186922">
    <property type="component" value="Unassembled WGS sequence"/>
</dbReference>
<evidence type="ECO:0000313" key="1">
    <source>
        <dbReference type="EMBL" id="GAU95920.1"/>
    </source>
</evidence>
<protein>
    <submittedName>
        <fullName evidence="1">Uncharacterized protein</fullName>
    </submittedName>
</protein>
<dbReference type="EMBL" id="BDGG01000003">
    <property type="protein sequence ID" value="GAU95920.1"/>
    <property type="molecule type" value="Genomic_DNA"/>
</dbReference>
<dbReference type="AlphaFoldDB" id="A0A1D1V4S1"/>
<organism evidence="1 2">
    <name type="scientific">Ramazzottius varieornatus</name>
    <name type="common">Water bear</name>
    <name type="synonym">Tardigrade</name>
    <dbReference type="NCBI Taxonomy" id="947166"/>
    <lineage>
        <taxon>Eukaryota</taxon>
        <taxon>Metazoa</taxon>
        <taxon>Ecdysozoa</taxon>
        <taxon>Tardigrada</taxon>
        <taxon>Eutardigrada</taxon>
        <taxon>Parachela</taxon>
        <taxon>Hypsibioidea</taxon>
        <taxon>Ramazzottiidae</taxon>
        <taxon>Ramazzottius</taxon>
    </lineage>
</organism>
<evidence type="ECO:0000313" key="2">
    <source>
        <dbReference type="Proteomes" id="UP000186922"/>
    </source>
</evidence>
<comment type="caution">
    <text evidence="1">The sequence shown here is derived from an EMBL/GenBank/DDBJ whole genome shotgun (WGS) entry which is preliminary data.</text>
</comment>
<accession>A0A1D1V4S1</accession>
<proteinExistence type="predicted"/>